<protein>
    <submittedName>
        <fullName evidence="1">Uncharacterized protein</fullName>
    </submittedName>
</protein>
<organism evidence="1 2">
    <name type="scientific">Xylanibacter ruminicola</name>
    <name type="common">Prevotella ruminicola</name>
    <dbReference type="NCBI Taxonomy" id="839"/>
    <lineage>
        <taxon>Bacteria</taxon>
        <taxon>Pseudomonadati</taxon>
        <taxon>Bacteroidota</taxon>
        <taxon>Bacteroidia</taxon>
        <taxon>Bacteroidales</taxon>
        <taxon>Prevotellaceae</taxon>
        <taxon>Xylanibacter</taxon>
    </lineage>
</organism>
<gene>
    <name evidence="1" type="ORF">SAMN05216462_0299</name>
</gene>
<reference evidence="1 2" key="1">
    <citation type="submission" date="2016-10" db="EMBL/GenBank/DDBJ databases">
        <authorList>
            <person name="de Groot N.N."/>
        </authorList>
    </citation>
    <scope>NUCLEOTIDE SEQUENCE [LARGE SCALE GENOMIC DNA]</scope>
    <source>
        <strain evidence="1 2">D31d</strain>
    </source>
</reference>
<dbReference type="EMBL" id="FNRF01000001">
    <property type="protein sequence ID" value="SEA01171.1"/>
    <property type="molecule type" value="Genomic_DNA"/>
</dbReference>
<name>A0A1H3XQK0_XYLRU</name>
<evidence type="ECO:0000313" key="1">
    <source>
        <dbReference type="EMBL" id="SEA01171.1"/>
    </source>
</evidence>
<dbReference type="AlphaFoldDB" id="A0A1H3XQK0"/>
<proteinExistence type="predicted"/>
<dbReference type="Proteomes" id="UP000182257">
    <property type="component" value="Unassembled WGS sequence"/>
</dbReference>
<sequence>MVNTNVVLTMQRYNIFAAIPNLRPLALQKFVNDTFTLRKHYFWPSQTHRLQIATASHTL</sequence>
<evidence type="ECO:0000313" key="2">
    <source>
        <dbReference type="Proteomes" id="UP000182257"/>
    </source>
</evidence>
<accession>A0A1H3XQK0</accession>